<dbReference type="GO" id="GO:0005737">
    <property type="term" value="C:cytoplasm"/>
    <property type="evidence" value="ECO:0007669"/>
    <property type="project" value="TreeGrafter"/>
</dbReference>
<dbReference type="PANTHER" id="PTHR31807">
    <property type="entry name" value="AUGMIN FAMILY MEMBER"/>
    <property type="match status" value="1"/>
</dbReference>
<dbReference type="GO" id="GO:0005880">
    <property type="term" value="C:nuclear microtubule"/>
    <property type="evidence" value="ECO:0007669"/>
    <property type="project" value="TreeGrafter"/>
</dbReference>
<reference evidence="2" key="1">
    <citation type="submission" date="2007-06" db="EMBL/GenBank/DDBJ databases">
        <title>Full length cDNA sequences from Sitka Spruce (Picea sitchensis).</title>
        <authorList>
            <person name="Ralph S.G."/>
            <person name="Chun H.E."/>
            <person name="Liao N."/>
            <person name="Ali J."/>
            <person name="Reid K."/>
            <person name="Kolosova N."/>
            <person name="Cooper N."/>
            <person name="Cullis C."/>
            <person name="Jancsik S."/>
            <person name="Moore R."/>
            <person name="Mayo M."/>
            <person name="Wagner S."/>
            <person name="Holt R.A."/>
            <person name="Jones S.J.M."/>
            <person name="Marra M.A."/>
            <person name="Ritland C.E."/>
            <person name="Ritland K."/>
            <person name="Bohlmann J."/>
        </authorList>
    </citation>
    <scope>NUCLEOTIDE SEQUENCE</scope>
    <source>
        <tissue evidence="2">Green portion of the leader tissue</tissue>
    </source>
</reference>
<dbReference type="PANTHER" id="PTHR31807:SF37">
    <property type="entry name" value="HAUS AUGMIN-LIKE COMPLEX SUBUNIT 8"/>
    <property type="match status" value="1"/>
</dbReference>
<sequence>MKRIKLQQVRQENKLSSILRGQMLYLEEWALLERDHSSSLSGAVEALEAATLRLPVTGGARADIQAVKEAVSSAVDVMQAMGSSICSLLPKVEGMNHLVSELAEVAAQEKSLLDECVDFLATTAAMEVEESSLRAHSIQLKQGRCWGSEKSINSGAVAVDFGQRNPT</sequence>
<organism evidence="2">
    <name type="scientific">Picea sitchensis</name>
    <name type="common">Sitka spruce</name>
    <name type="synonym">Pinus sitchensis</name>
    <dbReference type="NCBI Taxonomy" id="3332"/>
    <lineage>
        <taxon>Eukaryota</taxon>
        <taxon>Viridiplantae</taxon>
        <taxon>Streptophyta</taxon>
        <taxon>Embryophyta</taxon>
        <taxon>Tracheophyta</taxon>
        <taxon>Spermatophyta</taxon>
        <taxon>Pinopsida</taxon>
        <taxon>Pinidae</taxon>
        <taxon>Conifers I</taxon>
        <taxon>Pinales</taxon>
        <taxon>Pinaceae</taxon>
        <taxon>Picea</taxon>
    </lineage>
</organism>
<proteinExistence type="evidence at transcript level"/>
<protein>
    <submittedName>
        <fullName evidence="2">Uncharacterized protein</fullName>
    </submittedName>
</protein>
<dbReference type="EMBL" id="EF677078">
    <property type="protein sequence ID" value="ABR16931.1"/>
    <property type="molecule type" value="mRNA"/>
</dbReference>
<dbReference type="InterPro" id="IPR007573">
    <property type="entry name" value="QWRF"/>
</dbReference>
<evidence type="ECO:0000256" key="1">
    <source>
        <dbReference type="ARBA" id="ARBA00010016"/>
    </source>
</evidence>
<accession>B8LMQ1</accession>
<dbReference type="GO" id="GO:0008017">
    <property type="term" value="F:microtubule binding"/>
    <property type="evidence" value="ECO:0007669"/>
    <property type="project" value="TreeGrafter"/>
</dbReference>
<evidence type="ECO:0000313" key="2">
    <source>
        <dbReference type="EMBL" id="ABR16931.1"/>
    </source>
</evidence>
<dbReference type="OMA" id="MAPSICL"/>
<dbReference type="Pfam" id="PF04484">
    <property type="entry name" value="QWRF"/>
    <property type="match status" value="1"/>
</dbReference>
<dbReference type="GO" id="GO:0051225">
    <property type="term" value="P:spindle assembly"/>
    <property type="evidence" value="ECO:0007669"/>
    <property type="project" value="TreeGrafter"/>
</dbReference>
<dbReference type="AlphaFoldDB" id="B8LMQ1"/>
<name>B8LMQ1_PICSI</name>
<comment type="similarity">
    <text evidence="1">Belongs to the QWRF family.</text>
</comment>